<evidence type="ECO:0000256" key="6">
    <source>
        <dbReference type="PROSITE-ProRule" id="PRU10141"/>
    </source>
</evidence>
<keyword evidence="4 9" id="KW-0418">Kinase</keyword>
<dbReference type="GO" id="GO:0004674">
    <property type="term" value="F:protein serine/threonine kinase activity"/>
    <property type="evidence" value="ECO:0007669"/>
    <property type="project" value="UniProtKB-KW"/>
</dbReference>
<comment type="caution">
    <text evidence="9">The sequence shown here is derived from an EMBL/GenBank/DDBJ whole genome shotgun (WGS) entry which is preliminary data.</text>
</comment>
<dbReference type="SMART" id="SM00220">
    <property type="entry name" value="S_TKc"/>
    <property type="match status" value="1"/>
</dbReference>
<dbReference type="InterPro" id="IPR008271">
    <property type="entry name" value="Ser/Thr_kinase_AS"/>
</dbReference>
<evidence type="ECO:0000256" key="1">
    <source>
        <dbReference type="ARBA" id="ARBA00022527"/>
    </source>
</evidence>
<evidence type="ECO:0000313" key="9">
    <source>
        <dbReference type="EMBL" id="KAK1733168.1"/>
    </source>
</evidence>
<dbReference type="PROSITE" id="PS50011">
    <property type="entry name" value="PROTEIN_KINASE_DOM"/>
    <property type="match status" value="1"/>
</dbReference>
<keyword evidence="3 6" id="KW-0547">Nucleotide-binding</keyword>
<name>A0AAD9D500_9STRA</name>
<dbReference type="AlphaFoldDB" id="A0AAD9D500"/>
<evidence type="ECO:0000256" key="5">
    <source>
        <dbReference type="ARBA" id="ARBA00022840"/>
    </source>
</evidence>
<evidence type="ECO:0000259" key="8">
    <source>
        <dbReference type="PROSITE" id="PS50011"/>
    </source>
</evidence>
<feature type="region of interest" description="Disordered" evidence="7">
    <location>
        <begin position="180"/>
        <end position="200"/>
    </location>
</feature>
<keyword evidence="5 6" id="KW-0067">ATP-binding</keyword>
<dbReference type="InterPro" id="IPR011009">
    <property type="entry name" value="Kinase-like_dom_sf"/>
</dbReference>
<feature type="compositionally biased region" description="Low complexity" evidence="7">
    <location>
        <begin position="180"/>
        <end position="193"/>
    </location>
</feature>
<proteinExistence type="predicted"/>
<keyword evidence="2 9" id="KW-0808">Transferase</keyword>
<dbReference type="EC" id="2.7.11.-" evidence="9"/>
<accession>A0AAD9D500</accession>
<protein>
    <submittedName>
        <fullName evidence="9">Serine/threonine-protein kinase</fullName>
        <ecNumber evidence="9">2.7.11.-</ecNumber>
    </submittedName>
</protein>
<feature type="binding site" evidence="6">
    <location>
        <position position="260"/>
    </location>
    <ligand>
        <name>ATP</name>
        <dbReference type="ChEBI" id="CHEBI:30616"/>
    </ligand>
</feature>
<dbReference type="CDD" id="cd05117">
    <property type="entry name" value="STKc_CAMK"/>
    <property type="match status" value="1"/>
</dbReference>
<keyword evidence="10" id="KW-1185">Reference proteome</keyword>
<dbReference type="PROSITE" id="PS00107">
    <property type="entry name" value="PROTEIN_KINASE_ATP"/>
    <property type="match status" value="1"/>
</dbReference>
<dbReference type="PANTHER" id="PTHR24349">
    <property type="entry name" value="SERINE/THREONINE-PROTEIN KINASE"/>
    <property type="match status" value="1"/>
</dbReference>
<evidence type="ECO:0000256" key="3">
    <source>
        <dbReference type="ARBA" id="ARBA00022741"/>
    </source>
</evidence>
<reference evidence="9" key="1">
    <citation type="submission" date="2023-06" db="EMBL/GenBank/DDBJ databases">
        <title>Survivors Of The Sea: Transcriptome response of Skeletonema marinoi to long-term dormancy.</title>
        <authorList>
            <person name="Pinder M.I.M."/>
            <person name="Kourtchenko O."/>
            <person name="Robertson E.K."/>
            <person name="Larsson T."/>
            <person name="Maumus F."/>
            <person name="Osuna-Cruz C.M."/>
            <person name="Vancaester E."/>
            <person name="Stenow R."/>
            <person name="Vandepoele K."/>
            <person name="Ploug H."/>
            <person name="Bruchert V."/>
            <person name="Godhe A."/>
            <person name="Topel M."/>
        </authorList>
    </citation>
    <scope>NUCLEOTIDE SEQUENCE</scope>
    <source>
        <strain evidence="9">R05AC</strain>
    </source>
</reference>
<evidence type="ECO:0000256" key="2">
    <source>
        <dbReference type="ARBA" id="ARBA00022679"/>
    </source>
</evidence>
<dbReference type="PROSITE" id="PS00108">
    <property type="entry name" value="PROTEIN_KINASE_ST"/>
    <property type="match status" value="1"/>
</dbReference>
<evidence type="ECO:0000256" key="7">
    <source>
        <dbReference type="SAM" id="MobiDB-lite"/>
    </source>
</evidence>
<keyword evidence="1" id="KW-0723">Serine/threonine-protein kinase</keyword>
<dbReference type="InterPro" id="IPR000719">
    <property type="entry name" value="Prot_kinase_dom"/>
</dbReference>
<dbReference type="InterPro" id="IPR017441">
    <property type="entry name" value="Protein_kinase_ATP_BS"/>
</dbReference>
<gene>
    <name evidence="9" type="ORF">QTG54_016145</name>
</gene>
<dbReference type="SUPFAM" id="SSF56112">
    <property type="entry name" value="Protein kinase-like (PK-like)"/>
    <property type="match status" value="1"/>
</dbReference>
<dbReference type="FunFam" id="3.30.200.20:FF:000880">
    <property type="entry name" value="Predicted protein"/>
    <property type="match status" value="1"/>
</dbReference>
<dbReference type="Gene3D" id="1.10.510.10">
    <property type="entry name" value="Transferase(Phosphotransferase) domain 1"/>
    <property type="match status" value="1"/>
</dbReference>
<dbReference type="InterPro" id="IPR050205">
    <property type="entry name" value="CDPK_Ser/Thr_kinases"/>
</dbReference>
<organism evidence="9 10">
    <name type="scientific">Skeletonema marinoi</name>
    <dbReference type="NCBI Taxonomy" id="267567"/>
    <lineage>
        <taxon>Eukaryota</taxon>
        <taxon>Sar</taxon>
        <taxon>Stramenopiles</taxon>
        <taxon>Ochrophyta</taxon>
        <taxon>Bacillariophyta</taxon>
        <taxon>Coscinodiscophyceae</taxon>
        <taxon>Thalassiosirophycidae</taxon>
        <taxon>Thalassiosirales</taxon>
        <taxon>Skeletonemataceae</taxon>
        <taxon>Skeletonema</taxon>
        <taxon>Skeletonema marinoi-dohrnii complex</taxon>
    </lineage>
</organism>
<dbReference type="Pfam" id="PF00069">
    <property type="entry name" value="Pkinase"/>
    <property type="match status" value="1"/>
</dbReference>
<dbReference type="Proteomes" id="UP001224775">
    <property type="component" value="Unassembled WGS sequence"/>
</dbReference>
<feature type="domain" description="Protein kinase" evidence="8">
    <location>
        <begin position="231"/>
        <end position="495"/>
    </location>
</feature>
<dbReference type="GO" id="GO:0005524">
    <property type="term" value="F:ATP binding"/>
    <property type="evidence" value="ECO:0007669"/>
    <property type="project" value="UniProtKB-UniRule"/>
</dbReference>
<dbReference type="FunFam" id="1.10.510.10:FF:000571">
    <property type="entry name" value="Maternal embryonic leucine zipper kinase"/>
    <property type="match status" value="1"/>
</dbReference>
<evidence type="ECO:0000313" key="10">
    <source>
        <dbReference type="Proteomes" id="UP001224775"/>
    </source>
</evidence>
<dbReference type="EMBL" id="JATAAI010000053">
    <property type="protein sequence ID" value="KAK1733168.1"/>
    <property type="molecule type" value="Genomic_DNA"/>
</dbReference>
<sequence>MFYSPFDELGQSIEDLDLSLSIGHVDLDVSNKDNFESIMPKEGQFGGQYTLYEHQSNASTSSSCCPSSCDSVSSSSSCASSTLTYDVRHRQQTCDRPSSNGTSAVAAAYDDDCPIEELNQSVEDLDLSLSLGHLDISMSHKDNVDSITKEGDLDKPVHYSLRHQPTASTACPSSYDSVSSSSSSSSCSSSSSSTLTYDARDRQEALRQEKQPLYLYPITCGRPSNILNDYTILPTILGTGCYGVVQECVHIRTNQSFAVKSIEKAKMTRLDHLRREIDLLASIQHPSIIRLIDCYEDAHHVHIVTEKCSGGELFDRIEQRFTNCNQGCFDERFSARIIKSLLEAVAYLHANGIIHRDLKPENILFDSSNEESPSIKLIDFGLARKHRHGIDRNLSKFRGTIYYMSPELLKCNYSSPTDVWSAGVIAYILLAGYPPFDGDTDPEIYSSIAEGNVEFPSFMGWNKKSPLCIDFIKGLLTKDPRRRFTAQEALLHPWIVRLTDEDVSMIGLEEASSGNYYRQADCAFVKPLNDDQEYYRYNMA</sequence>
<evidence type="ECO:0000256" key="4">
    <source>
        <dbReference type="ARBA" id="ARBA00022777"/>
    </source>
</evidence>